<dbReference type="EMBL" id="JAUUCC010000094">
    <property type="protein sequence ID" value="MEE2054069.1"/>
    <property type="molecule type" value="Genomic_DNA"/>
</dbReference>
<evidence type="ECO:0000313" key="3">
    <source>
        <dbReference type="Proteomes" id="UP001348641"/>
    </source>
</evidence>
<accession>A0ABU7KXS2</accession>
<evidence type="ECO:0000256" key="1">
    <source>
        <dbReference type="SAM" id="MobiDB-lite"/>
    </source>
</evidence>
<proteinExistence type="predicted"/>
<evidence type="ECO:0000313" key="2">
    <source>
        <dbReference type="EMBL" id="MEE2054069.1"/>
    </source>
</evidence>
<sequence>MAETSRRTRVLNTLLPHSLTPLQRDIAHRLDEIDAHREKAKQRCAEVCAAAVEYQKAMGARGGAVAGAARDLSGQVIAEVEKAHTYFSLDLSRNRNRITDLELGWRTGRRGAAADLHSALRADRDRGERALTGFLTLLGQKEGLVRPVPGRDEGDPLGPPAASVPGARAADASAPLPRTELHDRSGRAPLAAAGRTTVRPAARRRGPTRRRGRGTGA</sequence>
<feature type="compositionally biased region" description="Low complexity" evidence="1">
    <location>
        <begin position="191"/>
        <end position="200"/>
    </location>
</feature>
<reference evidence="2 3" key="1">
    <citation type="submission" date="2023-07" db="EMBL/GenBank/DDBJ databases">
        <authorList>
            <person name="Girao M."/>
            <person name="Carvalho M.F."/>
        </authorList>
    </citation>
    <scope>NUCLEOTIDE SEQUENCE [LARGE SCALE GENOMIC DNA]</scope>
    <source>
        <strain evidence="2 3">66/93</strain>
    </source>
</reference>
<protein>
    <submittedName>
        <fullName evidence="2">Uncharacterized protein</fullName>
    </submittedName>
</protein>
<feature type="region of interest" description="Disordered" evidence="1">
    <location>
        <begin position="145"/>
        <end position="217"/>
    </location>
</feature>
<comment type="caution">
    <text evidence="2">The sequence shown here is derived from an EMBL/GenBank/DDBJ whole genome shotgun (WGS) entry which is preliminary data.</text>
</comment>
<feature type="compositionally biased region" description="Basic residues" evidence="1">
    <location>
        <begin position="201"/>
        <end position="217"/>
    </location>
</feature>
<organism evidence="2 3">
    <name type="scientific">Nocardiopsis tropica</name>
    <dbReference type="NCBI Taxonomy" id="109330"/>
    <lineage>
        <taxon>Bacteria</taxon>
        <taxon>Bacillati</taxon>
        <taxon>Actinomycetota</taxon>
        <taxon>Actinomycetes</taxon>
        <taxon>Streptosporangiales</taxon>
        <taxon>Nocardiopsidaceae</taxon>
        <taxon>Nocardiopsis</taxon>
    </lineage>
</organism>
<dbReference type="RefSeq" id="WP_330160970.1">
    <property type="nucleotide sequence ID" value="NZ_BAAAJA010000018.1"/>
</dbReference>
<dbReference type="Proteomes" id="UP001348641">
    <property type="component" value="Unassembled WGS sequence"/>
</dbReference>
<gene>
    <name evidence="2" type="ORF">Q8A49_26565</name>
</gene>
<name>A0ABU7KXS2_9ACTN</name>